<dbReference type="Gene3D" id="3.40.190.170">
    <property type="entry name" value="Bacterial extracellular solute-binding protein, family 7"/>
    <property type="match status" value="1"/>
</dbReference>
<evidence type="ECO:0000256" key="1">
    <source>
        <dbReference type="ARBA" id="ARBA00022729"/>
    </source>
</evidence>
<dbReference type="Pfam" id="PF03480">
    <property type="entry name" value="DctP"/>
    <property type="match status" value="1"/>
</dbReference>
<dbReference type="RefSeq" id="WP_067558466.1">
    <property type="nucleotide sequence ID" value="NZ_LPXN01000136.1"/>
</dbReference>
<dbReference type="Proteomes" id="UP000076400">
    <property type="component" value="Unassembled WGS sequence"/>
</dbReference>
<dbReference type="InterPro" id="IPR038404">
    <property type="entry name" value="TRAP_DctP_sf"/>
</dbReference>
<dbReference type="InterPro" id="IPR018389">
    <property type="entry name" value="DctP_fam"/>
</dbReference>
<evidence type="ECO:0000313" key="4">
    <source>
        <dbReference type="Proteomes" id="UP000076400"/>
    </source>
</evidence>
<proteinExistence type="predicted"/>
<keyword evidence="4" id="KW-1185">Reference proteome</keyword>
<comment type="caution">
    <text evidence="3">The sequence shown here is derived from an EMBL/GenBank/DDBJ whole genome shotgun (WGS) entry which is preliminary data.</text>
</comment>
<evidence type="ECO:0008006" key="5">
    <source>
        <dbReference type="Google" id="ProtNLM"/>
    </source>
</evidence>
<evidence type="ECO:0000313" key="3">
    <source>
        <dbReference type="EMBL" id="KZD04269.1"/>
    </source>
</evidence>
<reference evidence="3 4" key="1">
    <citation type="submission" date="2015-12" db="EMBL/GenBank/DDBJ databases">
        <title>Genome sequence of Oceanibaculum pacificum MCCC 1A02656.</title>
        <authorList>
            <person name="Lu L."/>
            <person name="Lai Q."/>
            <person name="Shao Z."/>
            <person name="Qian P."/>
        </authorList>
    </citation>
    <scope>NUCLEOTIDE SEQUENCE [LARGE SCALE GENOMIC DNA]</scope>
    <source>
        <strain evidence="3 4">MCCC 1A02656</strain>
    </source>
</reference>
<dbReference type="STRING" id="580166.AUP43_12255"/>
<dbReference type="GO" id="GO:0055085">
    <property type="term" value="P:transmembrane transport"/>
    <property type="evidence" value="ECO:0007669"/>
    <property type="project" value="InterPro"/>
</dbReference>
<keyword evidence="1 2" id="KW-0732">Signal</keyword>
<feature type="chain" id="PRO_5007602003" description="C4-dicarboxylate ABC transporter" evidence="2">
    <location>
        <begin position="23"/>
        <end position="344"/>
    </location>
</feature>
<gene>
    <name evidence="3" type="ORF">AUP43_12255</name>
</gene>
<dbReference type="SUPFAM" id="SSF53850">
    <property type="entry name" value="Periplasmic binding protein-like II"/>
    <property type="match status" value="1"/>
</dbReference>
<accession>A0A154VSR7</accession>
<name>A0A154VSR7_9PROT</name>
<dbReference type="AlphaFoldDB" id="A0A154VSR7"/>
<dbReference type="EMBL" id="LPXN01000136">
    <property type="protein sequence ID" value="KZD04269.1"/>
    <property type="molecule type" value="Genomic_DNA"/>
</dbReference>
<protein>
    <recommendedName>
        <fullName evidence="5">C4-dicarboxylate ABC transporter</fullName>
    </recommendedName>
</protein>
<dbReference type="NCBIfam" id="NF037995">
    <property type="entry name" value="TRAP_S1"/>
    <property type="match status" value="1"/>
</dbReference>
<dbReference type="PANTHER" id="PTHR33376">
    <property type="match status" value="1"/>
</dbReference>
<feature type="signal peptide" evidence="2">
    <location>
        <begin position="1"/>
        <end position="22"/>
    </location>
</feature>
<dbReference type="CDD" id="cd13665">
    <property type="entry name" value="PBP2_TRAP_Dctp3_4"/>
    <property type="match status" value="1"/>
</dbReference>
<dbReference type="OrthoDB" id="7822595at2"/>
<evidence type="ECO:0000256" key="2">
    <source>
        <dbReference type="SAM" id="SignalP"/>
    </source>
</evidence>
<dbReference type="PANTHER" id="PTHR33376:SF15">
    <property type="entry name" value="BLL6794 PROTEIN"/>
    <property type="match status" value="1"/>
</dbReference>
<organism evidence="3 4">
    <name type="scientific">Oceanibaculum pacificum</name>
    <dbReference type="NCBI Taxonomy" id="580166"/>
    <lineage>
        <taxon>Bacteria</taxon>
        <taxon>Pseudomonadati</taxon>
        <taxon>Pseudomonadota</taxon>
        <taxon>Alphaproteobacteria</taxon>
        <taxon>Rhodospirillales</taxon>
        <taxon>Oceanibaculaceae</taxon>
        <taxon>Oceanibaculum</taxon>
    </lineage>
</organism>
<sequence length="344" mass="37309">MRTIALALAGFMLALVAQPAAAQQKVTLRLHHFLPATSHTQADFLEPWARKVEESAKGRIKVEIYPSMQLGGRAPQLFDQVRDGVVDIVWTLPGYTPGRFPKVEVFELPFVAGTAKATSQAVQAFAEKHLADEFAAVHPILFHVHAAGAFHMNKKPIATLGDLKGLKIRAPTRISNKMLAALGAAPVGMPVPQVPEALSKGVIDGALLPYEVTTALRIHELTDSNTEIAGPRGIYTAVFLLAMNKQRYDGLPDALKAAIDAHSGLETAQWAGAVWEKTEAQARQVAVEAGHAFNRIEGPELLRWQQASQPVIDDWLAEMKGKNIDGAKLLDDARLLVTQHTDGN</sequence>